<organism evidence="1 2">
    <name type="scientific">Manduca sexta</name>
    <name type="common">Tobacco hawkmoth</name>
    <name type="synonym">Tobacco hornworm</name>
    <dbReference type="NCBI Taxonomy" id="7130"/>
    <lineage>
        <taxon>Eukaryota</taxon>
        <taxon>Metazoa</taxon>
        <taxon>Ecdysozoa</taxon>
        <taxon>Arthropoda</taxon>
        <taxon>Hexapoda</taxon>
        <taxon>Insecta</taxon>
        <taxon>Pterygota</taxon>
        <taxon>Neoptera</taxon>
        <taxon>Endopterygota</taxon>
        <taxon>Lepidoptera</taxon>
        <taxon>Glossata</taxon>
        <taxon>Ditrysia</taxon>
        <taxon>Bombycoidea</taxon>
        <taxon>Sphingidae</taxon>
        <taxon>Sphinginae</taxon>
        <taxon>Sphingini</taxon>
        <taxon>Manduca</taxon>
    </lineage>
</organism>
<comment type="caution">
    <text evidence="1">The sequence shown here is derived from an EMBL/GenBank/DDBJ whole genome shotgun (WGS) entry which is preliminary data.</text>
</comment>
<protein>
    <submittedName>
        <fullName evidence="1">Uncharacterized protein</fullName>
    </submittedName>
</protein>
<dbReference type="EMBL" id="JH668427">
    <property type="protein sequence ID" value="KAG6452564.1"/>
    <property type="molecule type" value="Genomic_DNA"/>
</dbReference>
<sequence>MIRQHCPTNRNPTCHHFTAALKSNILTKLSTPMGRGTNCEDDDNEAFIDFEDFFKKIDNTEDVHLKSRSGKEVLTPTAQFMEDAEAPVLHLPENIGVGDSEFNEIGTDFFEIENSLFEMFEKQPTVYVAGFLALVVLKKIRWHCEGCERSFKVEDTKLCDNPMYSFIKLREWWQDKKSLTYPTTNLCKLVDTLTLCFDIQVKPILHERHILQQAVTMMLTKCDNLLWICEDHKDRLLHILLVRLAHLLIRNECHRINLSLAKAEELTADIFKKAQQQGIAK</sequence>
<reference evidence="1" key="1">
    <citation type="journal article" date="2016" name="Insect Biochem. Mol. Biol.">
        <title>Multifaceted biological insights from a draft genome sequence of the tobacco hornworm moth, Manduca sexta.</title>
        <authorList>
            <person name="Kanost M.R."/>
            <person name="Arrese E.L."/>
            <person name="Cao X."/>
            <person name="Chen Y.R."/>
            <person name="Chellapilla S."/>
            <person name="Goldsmith M.R."/>
            <person name="Grosse-Wilde E."/>
            <person name="Heckel D.G."/>
            <person name="Herndon N."/>
            <person name="Jiang H."/>
            <person name="Papanicolaou A."/>
            <person name="Qu J."/>
            <person name="Soulages J.L."/>
            <person name="Vogel H."/>
            <person name="Walters J."/>
            <person name="Waterhouse R.M."/>
            <person name="Ahn S.J."/>
            <person name="Almeida F.C."/>
            <person name="An C."/>
            <person name="Aqrawi P."/>
            <person name="Bretschneider A."/>
            <person name="Bryant W.B."/>
            <person name="Bucks S."/>
            <person name="Chao H."/>
            <person name="Chevignon G."/>
            <person name="Christen J.M."/>
            <person name="Clarke D.F."/>
            <person name="Dittmer N.T."/>
            <person name="Ferguson L.C.F."/>
            <person name="Garavelou S."/>
            <person name="Gordon K.H.J."/>
            <person name="Gunaratna R.T."/>
            <person name="Han Y."/>
            <person name="Hauser F."/>
            <person name="He Y."/>
            <person name="Heidel-Fischer H."/>
            <person name="Hirsh A."/>
            <person name="Hu Y."/>
            <person name="Jiang H."/>
            <person name="Kalra D."/>
            <person name="Klinner C."/>
            <person name="Konig C."/>
            <person name="Kovar C."/>
            <person name="Kroll A.R."/>
            <person name="Kuwar S.S."/>
            <person name="Lee S.L."/>
            <person name="Lehman R."/>
            <person name="Li K."/>
            <person name="Li Z."/>
            <person name="Liang H."/>
            <person name="Lovelace S."/>
            <person name="Lu Z."/>
            <person name="Mansfield J.H."/>
            <person name="McCulloch K.J."/>
            <person name="Mathew T."/>
            <person name="Morton B."/>
            <person name="Muzny D.M."/>
            <person name="Neunemann D."/>
            <person name="Ongeri F."/>
            <person name="Pauchet Y."/>
            <person name="Pu L.L."/>
            <person name="Pyrousis I."/>
            <person name="Rao X.J."/>
            <person name="Redding A."/>
            <person name="Roesel C."/>
            <person name="Sanchez-Gracia A."/>
            <person name="Schaack S."/>
            <person name="Shukla A."/>
            <person name="Tetreau G."/>
            <person name="Wang Y."/>
            <person name="Xiong G.H."/>
            <person name="Traut W."/>
            <person name="Walsh T.K."/>
            <person name="Worley K.C."/>
            <person name="Wu D."/>
            <person name="Wu W."/>
            <person name="Wu Y.Q."/>
            <person name="Zhang X."/>
            <person name="Zou Z."/>
            <person name="Zucker H."/>
            <person name="Briscoe A.D."/>
            <person name="Burmester T."/>
            <person name="Clem R.J."/>
            <person name="Feyereisen R."/>
            <person name="Grimmelikhuijzen C.J.P."/>
            <person name="Hamodrakas S.J."/>
            <person name="Hansson B.S."/>
            <person name="Huguet E."/>
            <person name="Jermiin L.S."/>
            <person name="Lan Q."/>
            <person name="Lehman H.K."/>
            <person name="Lorenzen M."/>
            <person name="Merzendorfer H."/>
            <person name="Michalopoulos I."/>
            <person name="Morton D.B."/>
            <person name="Muthukrishnan S."/>
            <person name="Oakeshott J.G."/>
            <person name="Palmer W."/>
            <person name="Park Y."/>
            <person name="Passarelli A.L."/>
            <person name="Rozas J."/>
            <person name="Schwartz L.M."/>
            <person name="Smith W."/>
            <person name="Southgate A."/>
            <person name="Vilcinskas A."/>
            <person name="Vogt R."/>
            <person name="Wang P."/>
            <person name="Werren J."/>
            <person name="Yu X.Q."/>
            <person name="Zhou J.J."/>
            <person name="Brown S.J."/>
            <person name="Scherer S.E."/>
            <person name="Richards S."/>
            <person name="Blissard G.W."/>
        </authorList>
    </citation>
    <scope>NUCLEOTIDE SEQUENCE</scope>
</reference>
<keyword evidence="2" id="KW-1185">Reference proteome</keyword>
<accession>A0A921Z7U7</accession>
<evidence type="ECO:0000313" key="2">
    <source>
        <dbReference type="Proteomes" id="UP000791440"/>
    </source>
</evidence>
<name>A0A921Z7U7_MANSE</name>
<evidence type="ECO:0000313" key="1">
    <source>
        <dbReference type="EMBL" id="KAG6452565.1"/>
    </source>
</evidence>
<proteinExistence type="predicted"/>
<dbReference type="AlphaFoldDB" id="A0A921Z7U7"/>
<dbReference type="EMBL" id="JH668427">
    <property type="protein sequence ID" value="KAG6452565.1"/>
    <property type="molecule type" value="Genomic_DNA"/>
</dbReference>
<gene>
    <name evidence="1" type="ORF">O3G_MSEX007718</name>
</gene>
<reference evidence="1" key="2">
    <citation type="submission" date="2020-12" db="EMBL/GenBank/DDBJ databases">
        <authorList>
            <person name="Kanost M."/>
        </authorList>
    </citation>
    <scope>NUCLEOTIDE SEQUENCE</scope>
</reference>
<dbReference type="Proteomes" id="UP000791440">
    <property type="component" value="Unassembled WGS sequence"/>
</dbReference>